<keyword evidence="1" id="KW-0812">Transmembrane</keyword>
<proteinExistence type="predicted"/>
<reference evidence="2 3" key="1">
    <citation type="submission" date="2020-07" db="EMBL/GenBank/DDBJ databases">
        <title>Genomic Encyclopedia of Type Strains, Phase IV (KMG-V): Genome sequencing to study the core and pangenomes of soil and plant-associated prokaryotes.</title>
        <authorList>
            <person name="Whitman W."/>
        </authorList>
    </citation>
    <scope>NUCLEOTIDE SEQUENCE [LARGE SCALE GENOMIC DNA]</scope>
    <source>
        <strain evidence="2 3">RH2WT43</strain>
    </source>
</reference>
<dbReference type="Pfam" id="PF22765">
    <property type="entry name" value="DUF7010"/>
    <property type="match status" value="1"/>
</dbReference>
<feature type="transmembrane region" description="Helical" evidence="1">
    <location>
        <begin position="51"/>
        <end position="71"/>
    </location>
</feature>
<gene>
    <name evidence="2" type="ORF">FHW12_002909</name>
</gene>
<dbReference type="InterPro" id="IPR053824">
    <property type="entry name" value="DUF7010"/>
</dbReference>
<organism evidence="2 3">
    <name type="scientific">Dokdonella fugitiva</name>
    <dbReference type="NCBI Taxonomy" id="328517"/>
    <lineage>
        <taxon>Bacteria</taxon>
        <taxon>Pseudomonadati</taxon>
        <taxon>Pseudomonadota</taxon>
        <taxon>Gammaproteobacteria</taxon>
        <taxon>Lysobacterales</taxon>
        <taxon>Rhodanobacteraceae</taxon>
        <taxon>Dokdonella</taxon>
    </lineage>
</organism>
<evidence type="ECO:0000313" key="3">
    <source>
        <dbReference type="Proteomes" id="UP000550401"/>
    </source>
</evidence>
<keyword evidence="3" id="KW-1185">Reference proteome</keyword>
<keyword evidence="1" id="KW-1133">Transmembrane helix</keyword>
<evidence type="ECO:0000256" key="1">
    <source>
        <dbReference type="SAM" id="Phobius"/>
    </source>
</evidence>
<dbReference type="AlphaFoldDB" id="A0A839F268"/>
<dbReference type="RefSeq" id="WP_182531711.1">
    <property type="nucleotide sequence ID" value="NZ_JACGXL010000004.1"/>
</dbReference>
<accession>A0A839F268</accession>
<dbReference type="EMBL" id="JACGXL010000004">
    <property type="protein sequence ID" value="MBA8888676.1"/>
    <property type="molecule type" value="Genomic_DNA"/>
</dbReference>
<feature type="transmembrane region" description="Helical" evidence="1">
    <location>
        <begin position="187"/>
        <end position="207"/>
    </location>
</feature>
<feature type="transmembrane region" description="Helical" evidence="1">
    <location>
        <begin position="164"/>
        <end position="181"/>
    </location>
</feature>
<protein>
    <submittedName>
        <fullName evidence="2">Uncharacterized protein</fullName>
    </submittedName>
</protein>
<keyword evidence="1" id="KW-0472">Membrane</keyword>
<evidence type="ECO:0000313" key="2">
    <source>
        <dbReference type="EMBL" id="MBA8888676.1"/>
    </source>
</evidence>
<feature type="transmembrane region" description="Helical" evidence="1">
    <location>
        <begin position="77"/>
        <end position="94"/>
    </location>
</feature>
<comment type="caution">
    <text evidence="2">The sequence shown here is derived from an EMBL/GenBank/DDBJ whole genome shotgun (WGS) entry which is preliminary data.</text>
</comment>
<name>A0A839F268_9GAMM</name>
<sequence length="222" mass="24688">MAAWVRRSCRIETTDVVPATLGPSATSHAREGKMTFEEMQKDFIVRRKGSLALPITGVIAYSSAAFASLVVPAPHHNLVLALCFWMIMPVGLLIGRLRGEEMRTRKDNPLFDLSAKARVMALSTWAIHIPVWIYAPSLFPITVGIGFALHWVIFSWTTGHPVGFVHLAMRIAFVLAAWHLFPANRVGAVAAGIVLAYAISLVQLCTIDWRTRFDLKQDPRWA</sequence>
<dbReference type="Proteomes" id="UP000550401">
    <property type="component" value="Unassembled WGS sequence"/>
</dbReference>